<feature type="domain" description="Large ribosomal subunit protein bL12 C-terminal" evidence="1">
    <location>
        <begin position="193"/>
        <end position="249"/>
    </location>
</feature>
<dbReference type="Gene3D" id="3.30.1390.10">
    <property type="match status" value="1"/>
</dbReference>
<organism evidence="2 3">
    <name type="scientific">Nannocystis bainbridge</name>
    <dbReference type="NCBI Taxonomy" id="2995303"/>
    <lineage>
        <taxon>Bacteria</taxon>
        <taxon>Pseudomonadati</taxon>
        <taxon>Myxococcota</taxon>
        <taxon>Polyangia</taxon>
        <taxon>Nannocystales</taxon>
        <taxon>Nannocystaceae</taxon>
        <taxon>Nannocystis</taxon>
    </lineage>
</organism>
<protein>
    <recommendedName>
        <fullName evidence="1">Large ribosomal subunit protein bL12 C-terminal domain-containing protein</fullName>
    </recommendedName>
</protein>
<evidence type="ECO:0000313" key="2">
    <source>
        <dbReference type="EMBL" id="MDC0721447.1"/>
    </source>
</evidence>
<accession>A0ABT5E6G4</accession>
<dbReference type="SUPFAM" id="SSF54736">
    <property type="entry name" value="ClpS-like"/>
    <property type="match status" value="1"/>
</dbReference>
<comment type="caution">
    <text evidence="2">The sequence shown here is derived from an EMBL/GenBank/DDBJ whole genome shotgun (WGS) entry which is preliminary data.</text>
</comment>
<dbReference type="InterPro" id="IPR013823">
    <property type="entry name" value="Ribosomal_bL12_C"/>
</dbReference>
<dbReference type="RefSeq" id="WP_272089950.1">
    <property type="nucleotide sequence ID" value="NZ_JAQNDL010000003.1"/>
</dbReference>
<keyword evidence="3" id="KW-1185">Reference proteome</keyword>
<dbReference type="Pfam" id="PF00542">
    <property type="entry name" value="Ribosomal_L12"/>
    <property type="match status" value="1"/>
</dbReference>
<proteinExistence type="predicted"/>
<dbReference type="Proteomes" id="UP001221686">
    <property type="component" value="Unassembled WGS sequence"/>
</dbReference>
<evidence type="ECO:0000313" key="3">
    <source>
        <dbReference type="Proteomes" id="UP001221686"/>
    </source>
</evidence>
<evidence type="ECO:0000259" key="1">
    <source>
        <dbReference type="Pfam" id="PF00542"/>
    </source>
</evidence>
<dbReference type="InterPro" id="IPR014719">
    <property type="entry name" value="Ribosomal_bL12_C/ClpS-like"/>
</dbReference>
<gene>
    <name evidence="2" type="ORF">POL25_31360</name>
</gene>
<sequence length="374" mass="40994">MHEALMIALAGAPLDRRVRAACSVALIDHGDPRGKFLALDAALAETRIRAPRSRLGHPVVPGREAEFRDRQAALDELARGLDPAWVARVGALSHRRLYPWRPARRPGEPPTLLAGGLREADLQPLPAGLELDNVAATLLQSLRWALPGPVLEIAVHDGDDELNAWVSPFYWCTNHQRNPECRERVVELRVPPPGRPAAIRLIRDIVGCNLRSARDMLEALPCVLLETLDGDEARVVIERVAAAGGQAAVRGEDKPCEPAMLAEGASLLEAGAPVEVVVRADAEALEVRDFAIRWPGPHTPERAHGLRARWRWHELPADPVARLEAVRPAIEAAAAARRAKFTVCSYCRETTSPEWRFKPDVCSGCAEKHLGVTY</sequence>
<dbReference type="EMBL" id="JAQNDL010000003">
    <property type="protein sequence ID" value="MDC0721447.1"/>
    <property type="molecule type" value="Genomic_DNA"/>
</dbReference>
<name>A0ABT5E6G4_9BACT</name>
<reference evidence="2 3" key="1">
    <citation type="submission" date="2022-11" db="EMBL/GenBank/DDBJ databases">
        <title>Minimal conservation of predation-associated metabolite biosynthetic gene clusters underscores biosynthetic potential of Myxococcota including descriptions for ten novel species: Archangium lansinium sp. nov., Myxococcus landrumus sp. nov., Nannocystis bai.</title>
        <authorList>
            <person name="Ahearne A."/>
            <person name="Stevens C."/>
            <person name="Dowd S."/>
        </authorList>
    </citation>
    <scope>NUCLEOTIDE SEQUENCE [LARGE SCALE GENOMIC DNA]</scope>
    <source>
        <strain evidence="2 3">BB15-2</strain>
    </source>
</reference>